<dbReference type="Proteomes" id="UP000267900">
    <property type="component" value="Chromosome"/>
</dbReference>
<proteinExistence type="predicted"/>
<dbReference type="AlphaFoldDB" id="A0A3Q9FZK2"/>
<keyword evidence="1" id="KW-0812">Transmembrane</keyword>
<keyword evidence="1" id="KW-1133">Transmembrane helix</keyword>
<dbReference type="RefSeq" id="WP_126914704.1">
    <property type="nucleotide sequence ID" value="NZ_CP034587.1"/>
</dbReference>
<name>A0A3Q9FZK2_STRLT</name>
<feature type="transmembrane region" description="Helical" evidence="1">
    <location>
        <begin position="122"/>
        <end position="141"/>
    </location>
</feature>
<organism evidence="2 3">
    <name type="scientific">Streptomyces luteoverticillatus</name>
    <name type="common">Streptoverticillium luteoverticillatus</name>
    <dbReference type="NCBI Taxonomy" id="66425"/>
    <lineage>
        <taxon>Bacteria</taxon>
        <taxon>Bacillati</taxon>
        <taxon>Actinomycetota</taxon>
        <taxon>Actinomycetes</taxon>
        <taxon>Kitasatosporales</taxon>
        <taxon>Streptomycetaceae</taxon>
        <taxon>Streptomyces</taxon>
    </lineage>
</organism>
<gene>
    <name evidence="2" type="ORF">EKH77_13955</name>
</gene>
<evidence type="ECO:0000313" key="2">
    <source>
        <dbReference type="EMBL" id="AZQ72174.1"/>
    </source>
</evidence>
<sequence>MLLWLADHYREVMWVVFASTTILVAVFFVVPFGVRPLMTDRRLRSSGVAVKGECVAASWSEDRVSETFQFKTLEGRTVFYRSPLRGSRIADTGEVLEILYDPRSPRRARTVRELKVGSSARLNLWGGIAVLVLMQLVFWGVDALIGSFHGS</sequence>
<dbReference type="EMBL" id="CP034587">
    <property type="protein sequence ID" value="AZQ72174.1"/>
    <property type="molecule type" value="Genomic_DNA"/>
</dbReference>
<keyword evidence="1" id="KW-0472">Membrane</keyword>
<evidence type="ECO:0000313" key="3">
    <source>
        <dbReference type="Proteomes" id="UP000267900"/>
    </source>
</evidence>
<reference evidence="2 3" key="1">
    <citation type="submission" date="2018-12" db="EMBL/GenBank/DDBJ databases">
        <title>The whole draft genome of Streptomyce luteoverticillatus CGMCC 15060.</title>
        <authorList>
            <person name="Feng Z."/>
            <person name="Chen G."/>
            <person name="Zhang J."/>
            <person name="Zhu H."/>
            <person name="Yu X."/>
            <person name="Zhang W."/>
            <person name="Zhang X."/>
        </authorList>
    </citation>
    <scope>NUCLEOTIDE SEQUENCE [LARGE SCALE GENOMIC DNA]</scope>
    <source>
        <strain evidence="2 3">CGMCC 15060</strain>
    </source>
</reference>
<dbReference type="OrthoDB" id="4242345at2"/>
<protein>
    <recommendedName>
        <fullName evidence="4">DUF3592 domain-containing protein</fullName>
    </recommendedName>
</protein>
<keyword evidence="3" id="KW-1185">Reference proteome</keyword>
<accession>A0A3Q9FZK2</accession>
<evidence type="ECO:0000256" key="1">
    <source>
        <dbReference type="SAM" id="Phobius"/>
    </source>
</evidence>
<feature type="transmembrane region" description="Helical" evidence="1">
    <location>
        <begin position="12"/>
        <end position="34"/>
    </location>
</feature>
<evidence type="ECO:0008006" key="4">
    <source>
        <dbReference type="Google" id="ProtNLM"/>
    </source>
</evidence>